<protein>
    <submittedName>
        <fullName evidence="1">Uncharacterized protein</fullName>
    </submittedName>
</protein>
<gene>
    <name evidence="1" type="ordered locus">Clole_4158</name>
</gene>
<reference evidence="1 2" key="1">
    <citation type="journal article" date="2011" name="J. Bacteriol.">
        <title>Complete genome sequence of the cellulose-degrading bacterium Cellulosilyticum lentocellum.</title>
        <authorList>
            <consortium name="US DOE Joint Genome Institute"/>
            <person name="Miller D.A."/>
            <person name="Suen G."/>
            <person name="Bruce D."/>
            <person name="Copeland A."/>
            <person name="Cheng J.F."/>
            <person name="Detter C."/>
            <person name="Goodwin L.A."/>
            <person name="Han C.S."/>
            <person name="Hauser L.J."/>
            <person name="Land M.L."/>
            <person name="Lapidus A."/>
            <person name="Lucas S."/>
            <person name="Meincke L."/>
            <person name="Pitluck S."/>
            <person name="Tapia R."/>
            <person name="Teshima H."/>
            <person name="Woyke T."/>
            <person name="Fox B.G."/>
            <person name="Angert E.R."/>
            <person name="Currie C.R."/>
        </authorList>
    </citation>
    <scope>NUCLEOTIDE SEQUENCE [LARGE SCALE GENOMIC DNA]</scope>
    <source>
        <strain evidence="2">ATCC 49066 / DSM 5427 / NCIMB 11756 / RHM5</strain>
    </source>
</reference>
<evidence type="ECO:0000313" key="2">
    <source>
        <dbReference type="Proteomes" id="UP000008467"/>
    </source>
</evidence>
<dbReference type="STRING" id="642492.Clole_4158"/>
<accession>F2JMR5</accession>
<dbReference type="EMBL" id="CP002582">
    <property type="protein sequence ID" value="ADZ85830.1"/>
    <property type="molecule type" value="Genomic_DNA"/>
</dbReference>
<organism evidence="1 2">
    <name type="scientific">Cellulosilyticum lentocellum (strain ATCC 49066 / DSM 5427 / NCIMB 11756 / RHM5)</name>
    <name type="common">Clostridium lentocellum</name>
    <dbReference type="NCBI Taxonomy" id="642492"/>
    <lineage>
        <taxon>Bacteria</taxon>
        <taxon>Bacillati</taxon>
        <taxon>Bacillota</taxon>
        <taxon>Clostridia</taxon>
        <taxon>Lachnospirales</taxon>
        <taxon>Cellulosilyticaceae</taxon>
        <taxon>Cellulosilyticum</taxon>
    </lineage>
</organism>
<dbReference type="Proteomes" id="UP000008467">
    <property type="component" value="Chromosome"/>
</dbReference>
<dbReference type="HOGENOM" id="CLU_2750368_0_0_9"/>
<evidence type="ECO:0000313" key="1">
    <source>
        <dbReference type="EMBL" id="ADZ85830.1"/>
    </source>
</evidence>
<dbReference type="AlphaFoldDB" id="F2JMR5"/>
<name>F2JMR5_CELLD</name>
<dbReference type="RefSeq" id="WP_013659101.1">
    <property type="nucleotide sequence ID" value="NC_015275.1"/>
</dbReference>
<keyword evidence="2" id="KW-1185">Reference proteome</keyword>
<proteinExistence type="predicted"/>
<dbReference type="KEGG" id="cle:Clole_4158"/>
<sequence length="70" mass="7929">MGDYNEPEDLPLGLMMQLGTNMNAMNTFANLSISEKEEIINYIKGDGMEEDVRGRIEKVMNALENNQSLF</sequence>